<dbReference type="GO" id="GO:0009409">
    <property type="term" value="P:response to cold"/>
    <property type="evidence" value="ECO:0007669"/>
    <property type="project" value="InterPro"/>
</dbReference>
<dbReference type="PANTHER" id="PTHR33676:SF15">
    <property type="entry name" value="OS02G0674233 PROTEIN"/>
    <property type="match status" value="1"/>
</dbReference>
<accession>A0AAV3QKE3</accession>
<feature type="region of interest" description="Disordered" evidence="1">
    <location>
        <begin position="33"/>
        <end position="109"/>
    </location>
</feature>
<evidence type="ECO:0000313" key="2">
    <source>
        <dbReference type="EMBL" id="GAA0163160.1"/>
    </source>
</evidence>
<evidence type="ECO:0000313" key="3">
    <source>
        <dbReference type="Proteomes" id="UP001454036"/>
    </source>
</evidence>
<gene>
    <name evidence="2" type="ORF">LIER_19098</name>
</gene>
<name>A0AAV3QKE3_LITER</name>
<dbReference type="InterPro" id="IPR044678">
    <property type="entry name" value="COR27/28"/>
</dbReference>
<feature type="compositionally biased region" description="Basic and acidic residues" evidence="1">
    <location>
        <begin position="36"/>
        <end position="58"/>
    </location>
</feature>
<protein>
    <submittedName>
        <fullName evidence="2">Uncharacterized protein</fullName>
    </submittedName>
</protein>
<comment type="caution">
    <text evidence="2">The sequence shown here is derived from an EMBL/GenBank/DDBJ whole genome shotgun (WGS) entry which is preliminary data.</text>
</comment>
<evidence type="ECO:0000256" key="1">
    <source>
        <dbReference type="SAM" id="MobiDB-lite"/>
    </source>
</evidence>
<dbReference type="Proteomes" id="UP001454036">
    <property type="component" value="Unassembled WGS sequence"/>
</dbReference>
<sequence>MDRMREWTNEEHVKFLNSIEASFVLAMFSDASANNEQHKQEEDSSSHKDGLLRLDRFLPDSCDSTEDLPTQKRRSHSTSTQSDNMMDNNRSTVKAERKTRRVSRSHQPYASLQDQVFNYSFMS</sequence>
<dbReference type="PANTHER" id="PTHR33676">
    <property type="entry name" value="COLD REGULATED PROTEIN 27"/>
    <property type="match status" value="1"/>
</dbReference>
<feature type="compositionally biased region" description="Polar residues" evidence="1">
    <location>
        <begin position="77"/>
        <end position="92"/>
    </location>
</feature>
<dbReference type="EMBL" id="BAABME010004670">
    <property type="protein sequence ID" value="GAA0163160.1"/>
    <property type="molecule type" value="Genomic_DNA"/>
</dbReference>
<reference evidence="2 3" key="1">
    <citation type="submission" date="2024-01" db="EMBL/GenBank/DDBJ databases">
        <title>The complete chloroplast genome sequence of Lithospermum erythrorhizon: insights into the phylogenetic relationship among Boraginaceae species and the maternal lineages of purple gromwells.</title>
        <authorList>
            <person name="Okada T."/>
            <person name="Watanabe K."/>
        </authorList>
    </citation>
    <scope>NUCLEOTIDE SEQUENCE [LARGE SCALE GENOMIC DNA]</scope>
</reference>
<organism evidence="2 3">
    <name type="scientific">Lithospermum erythrorhizon</name>
    <name type="common">Purple gromwell</name>
    <name type="synonym">Lithospermum officinale var. erythrorhizon</name>
    <dbReference type="NCBI Taxonomy" id="34254"/>
    <lineage>
        <taxon>Eukaryota</taxon>
        <taxon>Viridiplantae</taxon>
        <taxon>Streptophyta</taxon>
        <taxon>Embryophyta</taxon>
        <taxon>Tracheophyta</taxon>
        <taxon>Spermatophyta</taxon>
        <taxon>Magnoliopsida</taxon>
        <taxon>eudicotyledons</taxon>
        <taxon>Gunneridae</taxon>
        <taxon>Pentapetalae</taxon>
        <taxon>asterids</taxon>
        <taxon>lamiids</taxon>
        <taxon>Boraginales</taxon>
        <taxon>Boraginaceae</taxon>
        <taxon>Boraginoideae</taxon>
        <taxon>Lithospermeae</taxon>
        <taxon>Lithospermum</taxon>
    </lineage>
</organism>
<proteinExistence type="predicted"/>
<keyword evidence="3" id="KW-1185">Reference proteome</keyword>
<dbReference type="AlphaFoldDB" id="A0AAV3QKE3"/>
<dbReference type="GO" id="GO:0042752">
    <property type="term" value="P:regulation of circadian rhythm"/>
    <property type="evidence" value="ECO:0007669"/>
    <property type="project" value="InterPro"/>
</dbReference>